<protein>
    <submittedName>
        <fullName evidence="1">Uncharacterized protein</fullName>
    </submittedName>
</protein>
<accession>A0ABP1RGS4</accession>
<proteinExistence type="predicted"/>
<sequence length="252" mass="27322">MRIHPAQSALEGEESHLEAVKRTRGDSFLTGLQLLLHSILSPDFASSYQRTDYISTSTGTCTTLVQRMNSTTSPSGGALLPPAFTFSAQECVDSCHPPAPPQGDPPPATDVNCSILLVQPNSQPNIPQIIKQTSNSVAHVPVSDPINNNNNEDYESSHSINSNHNQLVQTSAPSSPPPPAPEELQKCDDFLRSSSVNIIVPTHGEVVDKQKTRDPRPITLRKCHAAIPSLLYLSSVQFTYHESSSVVNSHKE</sequence>
<evidence type="ECO:0000313" key="2">
    <source>
        <dbReference type="Proteomes" id="UP001642540"/>
    </source>
</evidence>
<organism evidence="1 2">
    <name type="scientific">Orchesella dallaii</name>
    <dbReference type="NCBI Taxonomy" id="48710"/>
    <lineage>
        <taxon>Eukaryota</taxon>
        <taxon>Metazoa</taxon>
        <taxon>Ecdysozoa</taxon>
        <taxon>Arthropoda</taxon>
        <taxon>Hexapoda</taxon>
        <taxon>Collembola</taxon>
        <taxon>Entomobryomorpha</taxon>
        <taxon>Entomobryoidea</taxon>
        <taxon>Orchesellidae</taxon>
        <taxon>Orchesellinae</taxon>
        <taxon>Orchesella</taxon>
    </lineage>
</organism>
<evidence type="ECO:0000313" key="1">
    <source>
        <dbReference type="EMBL" id="CAL8127856.1"/>
    </source>
</evidence>
<gene>
    <name evidence="1" type="ORF">ODALV1_LOCUS21991</name>
</gene>
<name>A0ABP1RGS4_9HEXA</name>
<dbReference type="Proteomes" id="UP001642540">
    <property type="component" value="Unassembled WGS sequence"/>
</dbReference>
<dbReference type="EMBL" id="CAXLJM020000072">
    <property type="protein sequence ID" value="CAL8127856.1"/>
    <property type="molecule type" value="Genomic_DNA"/>
</dbReference>
<keyword evidence="2" id="KW-1185">Reference proteome</keyword>
<reference evidence="1 2" key="1">
    <citation type="submission" date="2024-08" db="EMBL/GenBank/DDBJ databases">
        <authorList>
            <person name="Cucini C."/>
            <person name="Frati F."/>
        </authorList>
    </citation>
    <scope>NUCLEOTIDE SEQUENCE [LARGE SCALE GENOMIC DNA]</scope>
</reference>
<comment type="caution">
    <text evidence="1">The sequence shown here is derived from an EMBL/GenBank/DDBJ whole genome shotgun (WGS) entry which is preliminary data.</text>
</comment>